<evidence type="ECO:0000313" key="2">
    <source>
        <dbReference type="EMBL" id="XDH88693.1"/>
    </source>
</evidence>
<organism evidence="2">
    <name type="scientific">Pseudoalteromonas sp. SD03</name>
    <dbReference type="NCBI Taxonomy" id="3231719"/>
    <lineage>
        <taxon>Bacteria</taxon>
        <taxon>Pseudomonadati</taxon>
        <taxon>Pseudomonadota</taxon>
        <taxon>Gammaproteobacteria</taxon>
        <taxon>Alteromonadales</taxon>
        <taxon>Pseudoalteromonadaceae</taxon>
        <taxon>Pseudoalteromonas</taxon>
    </lineage>
</organism>
<dbReference type="EMBL" id="CP162514">
    <property type="protein sequence ID" value="XDH88693.1"/>
    <property type="molecule type" value="Genomic_DNA"/>
</dbReference>
<keyword evidence="1" id="KW-0732">Signal</keyword>
<name>A0AB39ATB6_9GAMM</name>
<protein>
    <recommendedName>
        <fullName evidence="3">Adhesin</fullName>
    </recommendedName>
</protein>
<accession>A0AB39ATB6</accession>
<reference evidence="2" key="1">
    <citation type="submission" date="2024-07" db="EMBL/GenBank/DDBJ databases">
        <authorList>
            <person name="Jiang Y."/>
            <person name="Qin Q."/>
        </authorList>
    </citation>
    <scope>NUCLEOTIDE SEQUENCE</scope>
    <source>
        <strain evidence="2">SD03</strain>
    </source>
</reference>
<evidence type="ECO:0008006" key="3">
    <source>
        <dbReference type="Google" id="ProtNLM"/>
    </source>
</evidence>
<dbReference type="AlphaFoldDB" id="A0AB39ATB6"/>
<dbReference type="RefSeq" id="WP_368485457.1">
    <property type="nucleotide sequence ID" value="NZ_CP162514.1"/>
</dbReference>
<sequence>MSKFKSVLIMFSLLSSSLQAFEFENTTCSIAKTKSDSSPSVVKAIKLGKVRTMTKEESIKFGRWDQVTDSMDFIDVEVYINNGNVNRSFYRVVNGTLHQSFPSRDGEYSFRRIVPSNDSKIGRYDHVNIKGSTLKATILNTLSCEKNLF</sequence>
<proteinExistence type="predicted"/>
<feature type="signal peptide" evidence="1">
    <location>
        <begin position="1"/>
        <end position="20"/>
    </location>
</feature>
<evidence type="ECO:0000256" key="1">
    <source>
        <dbReference type="SAM" id="SignalP"/>
    </source>
</evidence>
<gene>
    <name evidence="2" type="ORF">ABZP26_05755</name>
</gene>
<feature type="chain" id="PRO_5044233769" description="Adhesin" evidence="1">
    <location>
        <begin position="21"/>
        <end position="149"/>
    </location>
</feature>